<gene>
    <name evidence="3" type="ORF">G210_0992</name>
</gene>
<keyword evidence="4" id="KW-1185">Reference proteome</keyword>
<keyword evidence="2" id="KW-0732">Signal</keyword>
<sequence length="151" mass="15570">MIITKLFILFVLFLKVFSNPVLIPDSNILSQLFKRKGTSGGGGRSGGSISSGSSSSSSGTKGGSGSSTSSSNSGARTNWGNNQYHCGTYQSRYSCGYGNYYAPTAAAAAAGYGTARYHNTNSTAKSNGVDLKVPDTRVYWLGLAALGAAVL</sequence>
<comment type="caution">
    <text evidence="3">The sequence shown here is derived from an EMBL/GenBank/DDBJ whole genome shotgun (WGS) entry which is preliminary data.</text>
</comment>
<evidence type="ECO:0000313" key="3">
    <source>
        <dbReference type="EMBL" id="EMG48442.1"/>
    </source>
</evidence>
<evidence type="ECO:0000256" key="2">
    <source>
        <dbReference type="SAM" id="SignalP"/>
    </source>
</evidence>
<dbReference type="eggNOG" id="ENOG502RQI1">
    <property type="taxonomic scope" value="Eukaryota"/>
</dbReference>
<evidence type="ECO:0000313" key="4">
    <source>
        <dbReference type="Proteomes" id="UP000011777"/>
    </source>
</evidence>
<accession>M3HLX5</accession>
<evidence type="ECO:0000256" key="1">
    <source>
        <dbReference type="SAM" id="MobiDB-lite"/>
    </source>
</evidence>
<feature type="compositionally biased region" description="Low complexity" evidence="1">
    <location>
        <begin position="47"/>
        <end position="59"/>
    </location>
</feature>
<name>M3HLX5_CANMX</name>
<organism evidence="3 4">
    <name type="scientific">Candida maltosa (strain Xu316)</name>
    <name type="common">Yeast</name>
    <dbReference type="NCBI Taxonomy" id="1245528"/>
    <lineage>
        <taxon>Eukaryota</taxon>
        <taxon>Fungi</taxon>
        <taxon>Dikarya</taxon>
        <taxon>Ascomycota</taxon>
        <taxon>Saccharomycotina</taxon>
        <taxon>Pichiomycetes</taxon>
        <taxon>Debaryomycetaceae</taxon>
        <taxon>Candida/Lodderomyces clade</taxon>
        <taxon>Candida</taxon>
    </lineage>
</organism>
<feature type="chain" id="PRO_5004034530" evidence="2">
    <location>
        <begin position="19"/>
        <end position="151"/>
    </location>
</feature>
<dbReference type="HOGENOM" id="CLU_1731224_0_0_1"/>
<dbReference type="Proteomes" id="UP000011777">
    <property type="component" value="Unassembled WGS sequence"/>
</dbReference>
<dbReference type="AlphaFoldDB" id="M3HLX5"/>
<protein>
    <submittedName>
        <fullName evidence="3">Uncharacterized protein</fullName>
    </submittedName>
</protein>
<dbReference type="EMBL" id="AOGT01001114">
    <property type="protein sequence ID" value="EMG48442.1"/>
    <property type="molecule type" value="Genomic_DNA"/>
</dbReference>
<feature type="region of interest" description="Disordered" evidence="1">
    <location>
        <begin position="38"/>
        <end position="76"/>
    </location>
</feature>
<reference evidence="3 4" key="1">
    <citation type="submission" date="2013-02" db="EMBL/GenBank/DDBJ databases">
        <title>Genome sequence of Candida maltosa Xu316, a potential industrial strain for xylitol and ethanol production.</title>
        <authorList>
            <person name="Yu J."/>
            <person name="Wang Q."/>
            <person name="Geng X."/>
            <person name="Bao W."/>
            <person name="He P."/>
            <person name="Cai J."/>
        </authorList>
    </citation>
    <scope>NUCLEOTIDE SEQUENCE [LARGE SCALE GENOMIC DNA]</scope>
    <source>
        <strain evidence="4">Xu316</strain>
    </source>
</reference>
<proteinExistence type="predicted"/>
<feature type="signal peptide" evidence="2">
    <location>
        <begin position="1"/>
        <end position="18"/>
    </location>
</feature>